<dbReference type="RefSeq" id="WP_112746330.1">
    <property type="nucleotide sequence ID" value="NZ_QMFY01000003.1"/>
</dbReference>
<dbReference type="EMBL" id="QMFY01000003">
    <property type="protein sequence ID" value="RAW01590.1"/>
    <property type="molecule type" value="Genomic_DNA"/>
</dbReference>
<dbReference type="Pfam" id="PF04965">
    <property type="entry name" value="GPW_gp25"/>
    <property type="match status" value="1"/>
</dbReference>
<dbReference type="Proteomes" id="UP000251889">
    <property type="component" value="Unassembled WGS sequence"/>
</dbReference>
<proteinExistence type="predicted"/>
<protein>
    <recommendedName>
        <fullName evidence="1">IraD/Gp25-like domain-containing protein</fullName>
    </recommendedName>
</protein>
<feature type="domain" description="IraD/Gp25-like" evidence="1">
    <location>
        <begin position="31"/>
        <end position="118"/>
    </location>
</feature>
<sequence length="134" mass="15546">MEINKDIIGIGWSFPPTFIKSGEVGDVVMTDGKEDIDNSLHILLNTAFGERVMRPEYGCDLRKFLFDPINAKMEAYINKIVEEAIFYFEPRIRPEKVKVDVEDGKLEITIQYIIKTTNSRSNYVFPFYTERTPL</sequence>
<dbReference type="OrthoDB" id="9802846at2"/>
<dbReference type="Gene3D" id="3.10.450.40">
    <property type="match status" value="1"/>
</dbReference>
<evidence type="ECO:0000313" key="3">
    <source>
        <dbReference type="Proteomes" id="UP000251889"/>
    </source>
</evidence>
<comment type="caution">
    <text evidence="2">The sequence shown here is derived from an EMBL/GenBank/DDBJ whole genome shotgun (WGS) entry which is preliminary data.</text>
</comment>
<accession>A0A364Y3R2</accession>
<gene>
    <name evidence="2" type="ORF">DQQ10_07990</name>
</gene>
<dbReference type="InterPro" id="IPR007048">
    <property type="entry name" value="IraD/Gp25-like"/>
</dbReference>
<keyword evidence="3" id="KW-1185">Reference proteome</keyword>
<name>A0A364Y3R2_9BACT</name>
<dbReference type="SUPFAM" id="SSF160719">
    <property type="entry name" value="gpW/gp25-like"/>
    <property type="match status" value="1"/>
</dbReference>
<reference evidence="2 3" key="1">
    <citation type="submission" date="2018-06" db="EMBL/GenBank/DDBJ databases">
        <title>Chryseolinea flavus sp. nov., a member of the phylum Bacteroidetes isolated from soil.</title>
        <authorList>
            <person name="Li Y."/>
            <person name="Wang J."/>
        </authorList>
    </citation>
    <scope>NUCLEOTIDE SEQUENCE [LARGE SCALE GENOMIC DNA]</scope>
    <source>
        <strain evidence="2 3">SDU1-6</strain>
    </source>
</reference>
<dbReference type="AlphaFoldDB" id="A0A364Y3R2"/>
<evidence type="ECO:0000259" key="1">
    <source>
        <dbReference type="Pfam" id="PF04965"/>
    </source>
</evidence>
<organism evidence="2 3">
    <name type="scientific">Pseudochryseolinea flava</name>
    <dbReference type="NCBI Taxonomy" id="2059302"/>
    <lineage>
        <taxon>Bacteria</taxon>
        <taxon>Pseudomonadati</taxon>
        <taxon>Bacteroidota</taxon>
        <taxon>Cytophagia</taxon>
        <taxon>Cytophagales</taxon>
        <taxon>Fulvivirgaceae</taxon>
        <taxon>Pseudochryseolinea</taxon>
    </lineage>
</organism>
<evidence type="ECO:0000313" key="2">
    <source>
        <dbReference type="EMBL" id="RAW01590.1"/>
    </source>
</evidence>